<feature type="region of interest" description="Disordered" evidence="1">
    <location>
        <begin position="21"/>
        <end position="117"/>
    </location>
</feature>
<name>A0A2G9I9M0_9LAMI</name>
<gene>
    <name evidence="2" type="ORF">CDL12_00797</name>
</gene>
<dbReference type="AlphaFoldDB" id="A0A2G9I9M0"/>
<keyword evidence="3" id="KW-1185">Reference proteome</keyword>
<comment type="caution">
    <text evidence="2">The sequence shown here is derived from an EMBL/GenBank/DDBJ whole genome shotgun (WGS) entry which is preliminary data.</text>
</comment>
<reference evidence="3" key="1">
    <citation type="journal article" date="2018" name="Gigascience">
        <title>Genome assembly of the Pink Ipe (Handroanthus impetiginosus, Bignoniaceae), a highly valued, ecologically keystone Neotropical timber forest tree.</title>
        <authorList>
            <person name="Silva-Junior O.B."/>
            <person name="Grattapaglia D."/>
            <person name="Novaes E."/>
            <person name="Collevatti R.G."/>
        </authorList>
    </citation>
    <scope>NUCLEOTIDE SEQUENCE [LARGE SCALE GENOMIC DNA]</scope>
    <source>
        <strain evidence="3">cv. UFG-1</strain>
    </source>
</reference>
<feature type="compositionally biased region" description="Basic and acidic residues" evidence="1">
    <location>
        <begin position="296"/>
        <end position="309"/>
    </location>
</feature>
<dbReference type="PANTHER" id="PTHR34536">
    <property type="entry name" value="DENTIN SIALOPHOSPHOPROTEIN-LIKE PROTEIN"/>
    <property type="match status" value="1"/>
</dbReference>
<feature type="region of interest" description="Disordered" evidence="1">
    <location>
        <begin position="258"/>
        <end position="309"/>
    </location>
</feature>
<dbReference type="EMBL" id="NKXS01000094">
    <property type="protein sequence ID" value="PIN26447.1"/>
    <property type="molecule type" value="Genomic_DNA"/>
</dbReference>
<feature type="region of interest" description="Disordered" evidence="1">
    <location>
        <begin position="189"/>
        <end position="214"/>
    </location>
</feature>
<dbReference type="OrthoDB" id="1350766at2759"/>
<evidence type="ECO:0000256" key="1">
    <source>
        <dbReference type="SAM" id="MobiDB-lite"/>
    </source>
</evidence>
<dbReference type="STRING" id="429701.A0A2G9I9M0"/>
<evidence type="ECO:0000313" key="2">
    <source>
        <dbReference type="EMBL" id="PIN26447.1"/>
    </source>
</evidence>
<feature type="compositionally biased region" description="Basic and acidic residues" evidence="1">
    <location>
        <begin position="195"/>
        <end position="207"/>
    </location>
</feature>
<evidence type="ECO:0000313" key="3">
    <source>
        <dbReference type="Proteomes" id="UP000231279"/>
    </source>
</evidence>
<dbReference type="PANTHER" id="PTHR34536:SF6">
    <property type="entry name" value="DENTIN SIALOPHOSPHOPROTEIN-LIKE PROTEIN"/>
    <property type="match status" value="1"/>
</dbReference>
<accession>A0A2G9I9M0</accession>
<feature type="compositionally biased region" description="Polar residues" evidence="1">
    <location>
        <begin position="89"/>
        <end position="104"/>
    </location>
</feature>
<dbReference type="Proteomes" id="UP000231279">
    <property type="component" value="Unassembled WGS sequence"/>
</dbReference>
<protein>
    <submittedName>
        <fullName evidence="2">Uncharacterized protein</fullName>
    </submittedName>
</protein>
<sequence>MISSVGLEVMNSTNPELNWKTVTKGRRSRKSVARSLNGVAKVGNSTSPKRVGDFSGSDSDKSESVPIKKRRHLLQSPCRQPWTPPSFRGQDSGSPRTCSTTSPFSVDHEQLRHPTSSSCQKYSDWQLRGIDGSAEGRFGRGFDNVFLCDRTKHEEIDAGDFSGIELLAAAASMDDDVENANKEDCVVEDPLLSKNSDEPSSAKESKLGLKSNESENSLSNITEHVGIADCAVVANDSAAASQSLHHWDLNTPMDAWDEPYDDSVAGDASKAVSEDVRMEQRQNGSGEHLLSSPGVTKEESSNLKIEENKSKAVSPDRICSKPSSIKEYLLESARSSYSSAAMESSDQATAEDVDKESSIHVSSFDAQMDASNRGLSGTGTYEEEINPMPGPVAINHGEDFFSNVSEYERTAAADRVQTGTEDAIAHDMPATEISESVIDGPQKDTEVSKKTSELPGIMRSLKEIINSVTCGSLEDLCSKFYEYFRCSEQYLFSILIC</sequence>
<organism evidence="2 3">
    <name type="scientific">Handroanthus impetiginosus</name>
    <dbReference type="NCBI Taxonomy" id="429701"/>
    <lineage>
        <taxon>Eukaryota</taxon>
        <taxon>Viridiplantae</taxon>
        <taxon>Streptophyta</taxon>
        <taxon>Embryophyta</taxon>
        <taxon>Tracheophyta</taxon>
        <taxon>Spermatophyta</taxon>
        <taxon>Magnoliopsida</taxon>
        <taxon>eudicotyledons</taxon>
        <taxon>Gunneridae</taxon>
        <taxon>Pentapetalae</taxon>
        <taxon>asterids</taxon>
        <taxon>lamiids</taxon>
        <taxon>Lamiales</taxon>
        <taxon>Bignoniaceae</taxon>
        <taxon>Crescentiina</taxon>
        <taxon>Tabebuia alliance</taxon>
        <taxon>Handroanthus</taxon>
    </lineage>
</organism>
<proteinExistence type="predicted"/>
<feature type="compositionally biased region" description="Basic residues" evidence="1">
    <location>
        <begin position="23"/>
        <end position="32"/>
    </location>
</feature>